<feature type="compositionally biased region" description="Polar residues" evidence="1">
    <location>
        <begin position="35"/>
        <end position="54"/>
    </location>
</feature>
<dbReference type="RefSeq" id="XP_006694064.1">
    <property type="nucleotide sequence ID" value="XM_006694001.1"/>
</dbReference>
<feature type="chain" id="PRO_5003408977" evidence="2">
    <location>
        <begin position="22"/>
        <end position="117"/>
    </location>
</feature>
<keyword evidence="2" id="KW-0732">Signal</keyword>
<dbReference type="eggNOG" id="ENOG502TG3M">
    <property type="taxonomic scope" value="Eukaryota"/>
</dbReference>
<evidence type="ECO:0000313" key="4">
    <source>
        <dbReference type="Proteomes" id="UP000008066"/>
    </source>
</evidence>
<dbReference type="AlphaFoldDB" id="G0S7C4"/>
<dbReference type="EMBL" id="GL988041">
    <property type="protein sequence ID" value="EGS21768.1"/>
    <property type="molecule type" value="Genomic_DNA"/>
</dbReference>
<reference evidence="3 4" key="1">
    <citation type="journal article" date="2011" name="Cell">
        <title>Insight into structure and assembly of the nuclear pore complex by utilizing the genome of a eukaryotic thermophile.</title>
        <authorList>
            <person name="Amlacher S."/>
            <person name="Sarges P."/>
            <person name="Flemming D."/>
            <person name="van Noort V."/>
            <person name="Kunze R."/>
            <person name="Devos D.P."/>
            <person name="Arumugam M."/>
            <person name="Bork P."/>
            <person name="Hurt E."/>
        </authorList>
    </citation>
    <scope>NUCLEOTIDE SEQUENCE [LARGE SCALE GENOMIC DNA]</scope>
    <source>
        <strain evidence="4">DSM 1495 / CBS 144.50 / IMI 039719</strain>
    </source>
</reference>
<protein>
    <submittedName>
        <fullName evidence="3">Uncharacterized protein</fullName>
    </submittedName>
</protein>
<dbReference type="GeneID" id="18257673"/>
<accession>G0S7C4</accession>
<keyword evidence="4" id="KW-1185">Reference proteome</keyword>
<dbReference type="KEGG" id="cthr:CTHT_0036350"/>
<dbReference type="HOGENOM" id="CLU_2084593_0_0_1"/>
<dbReference type="OrthoDB" id="4558032at2759"/>
<gene>
    <name evidence="3" type="ORF">CTHT_0036350</name>
</gene>
<feature type="region of interest" description="Disordered" evidence="1">
    <location>
        <begin position="29"/>
        <end position="69"/>
    </location>
</feature>
<evidence type="ECO:0000256" key="2">
    <source>
        <dbReference type="SAM" id="SignalP"/>
    </source>
</evidence>
<dbReference type="Proteomes" id="UP000008066">
    <property type="component" value="Unassembled WGS sequence"/>
</dbReference>
<feature type="signal peptide" evidence="2">
    <location>
        <begin position="1"/>
        <end position="21"/>
    </location>
</feature>
<evidence type="ECO:0000256" key="1">
    <source>
        <dbReference type="SAM" id="MobiDB-lite"/>
    </source>
</evidence>
<name>G0S7C4_CHATD</name>
<organism evidence="4">
    <name type="scientific">Chaetomium thermophilum (strain DSM 1495 / CBS 144.50 / IMI 039719)</name>
    <name type="common">Thermochaetoides thermophila</name>
    <dbReference type="NCBI Taxonomy" id="759272"/>
    <lineage>
        <taxon>Eukaryota</taxon>
        <taxon>Fungi</taxon>
        <taxon>Dikarya</taxon>
        <taxon>Ascomycota</taxon>
        <taxon>Pezizomycotina</taxon>
        <taxon>Sordariomycetes</taxon>
        <taxon>Sordariomycetidae</taxon>
        <taxon>Sordariales</taxon>
        <taxon>Chaetomiaceae</taxon>
        <taxon>Thermochaetoides</taxon>
    </lineage>
</organism>
<proteinExistence type="predicted"/>
<sequence length="117" mass="12223">MKGITLVFLAATGSLFPVALARPASPLLPRDEAASLTNTTTDITSAEAETNTSDTDVESGTAGKTPSAVAANWGQPQCKTQALYDLCTASNAEAYCDSVGFHNNFMASCKPPNCWCE</sequence>
<evidence type="ECO:0000313" key="3">
    <source>
        <dbReference type="EMBL" id="EGS21768.1"/>
    </source>
</evidence>